<organism evidence="1 2">
    <name type="scientific">Deinococcus depolymerans</name>
    <dbReference type="NCBI Taxonomy" id="392408"/>
    <lineage>
        <taxon>Bacteria</taxon>
        <taxon>Thermotogati</taxon>
        <taxon>Deinococcota</taxon>
        <taxon>Deinococci</taxon>
        <taxon>Deinococcales</taxon>
        <taxon>Deinococcaceae</taxon>
        <taxon>Deinococcus</taxon>
    </lineage>
</organism>
<evidence type="ECO:0000313" key="1">
    <source>
        <dbReference type="EMBL" id="GAA0508414.1"/>
    </source>
</evidence>
<reference evidence="2" key="1">
    <citation type="journal article" date="2019" name="Int. J. Syst. Evol. Microbiol.">
        <title>The Global Catalogue of Microorganisms (GCM) 10K type strain sequencing project: providing services to taxonomists for standard genome sequencing and annotation.</title>
        <authorList>
            <consortium name="The Broad Institute Genomics Platform"/>
            <consortium name="The Broad Institute Genome Sequencing Center for Infectious Disease"/>
            <person name="Wu L."/>
            <person name="Ma J."/>
        </authorList>
    </citation>
    <scope>NUCLEOTIDE SEQUENCE [LARGE SCALE GENOMIC DNA]</scope>
    <source>
        <strain evidence="2">JCM 14368</strain>
    </source>
</reference>
<gene>
    <name evidence="1" type="ORF">GCM10008937_15310</name>
</gene>
<dbReference type="EMBL" id="BAAADB010000012">
    <property type="protein sequence ID" value="GAA0508414.1"/>
    <property type="molecule type" value="Genomic_DNA"/>
</dbReference>
<name>A0ABP3LWK1_9DEIO</name>
<dbReference type="RefSeq" id="WP_343757465.1">
    <property type="nucleotide sequence ID" value="NZ_BAAADB010000012.1"/>
</dbReference>
<protein>
    <submittedName>
        <fullName evidence="1">Uncharacterized protein</fullName>
    </submittedName>
</protein>
<proteinExistence type="predicted"/>
<sequence length="138" mass="14938">MTAPEPDVLPQEVQDELEVMVGPDAWAYHAALQTGQVNVVRAYRVRRSVRLVAADVLTAAAAAAQDTPDGDGTPKVKRFKVDGFEEEYFANTSKTAAAAARWLALADTLRQEVATQPMSLGAFLPSVDGWGVDWDGYE</sequence>
<keyword evidence="2" id="KW-1185">Reference proteome</keyword>
<accession>A0ABP3LWK1</accession>
<comment type="caution">
    <text evidence="1">The sequence shown here is derived from an EMBL/GenBank/DDBJ whole genome shotgun (WGS) entry which is preliminary data.</text>
</comment>
<evidence type="ECO:0000313" key="2">
    <source>
        <dbReference type="Proteomes" id="UP001500191"/>
    </source>
</evidence>
<dbReference type="Proteomes" id="UP001500191">
    <property type="component" value="Unassembled WGS sequence"/>
</dbReference>